<feature type="non-terminal residue" evidence="1">
    <location>
        <position position="1"/>
    </location>
</feature>
<proteinExistence type="predicted"/>
<sequence length="166" mass="17763">DGNLASGHPSVLPTGAAYALSNALFIQSSDRSVSPVKSHPWLLQERIAPPPSPGSNQRVAPTKKGGNWSLGLRPLLAHTSIENRPVHNIGGDGLSSHLNVVVLPLRVRHPLMGSGKGIIWGRRARTEAHGETDIMVQKDDPPSGQRVILLVKRAILSHNYVLAQGV</sequence>
<dbReference type="AlphaFoldDB" id="K0R7E7"/>
<protein>
    <submittedName>
        <fullName evidence="1">Uncharacterized protein</fullName>
    </submittedName>
</protein>
<dbReference type="EMBL" id="AGNL01046416">
    <property type="protein sequence ID" value="EJK47974.1"/>
    <property type="molecule type" value="Genomic_DNA"/>
</dbReference>
<reference evidence="1 2" key="1">
    <citation type="journal article" date="2012" name="Genome Biol.">
        <title>Genome and low-iron response of an oceanic diatom adapted to chronic iron limitation.</title>
        <authorList>
            <person name="Lommer M."/>
            <person name="Specht M."/>
            <person name="Roy A.S."/>
            <person name="Kraemer L."/>
            <person name="Andreson R."/>
            <person name="Gutowska M.A."/>
            <person name="Wolf J."/>
            <person name="Bergner S.V."/>
            <person name="Schilhabel M.B."/>
            <person name="Klostermeier U.C."/>
            <person name="Beiko R.G."/>
            <person name="Rosenstiel P."/>
            <person name="Hippler M."/>
            <person name="Laroche J."/>
        </authorList>
    </citation>
    <scope>NUCLEOTIDE SEQUENCE [LARGE SCALE GENOMIC DNA]</scope>
    <source>
        <strain evidence="1 2">CCMP1005</strain>
    </source>
</reference>
<evidence type="ECO:0000313" key="2">
    <source>
        <dbReference type="Proteomes" id="UP000266841"/>
    </source>
</evidence>
<keyword evidence="2" id="KW-1185">Reference proteome</keyword>
<gene>
    <name evidence="1" type="ORF">THAOC_33268</name>
</gene>
<comment type="caution">
    <text evidence="1">The sequence shown here is derived from an EMBL/GenBank/DDBJ whole genome shotgun (WGS) entry which is preliminary data.</text>
</comment>
<organism evidence="1 2">
    <name type="scientific">Thalassiosira oceanica</name>
    <name type="common">Marine diatom</name>
    <dbReference type="NCBI Taxonomy" id="159749"/>
    <lineage>
        <taxon>Eukaryota</taxon>
        <taxon>Sar</taxon>
        <taxon>Stramenopiles</taxon>
        <taxon>Ochrophyta</taxon>
        <taxon>Bacillariophyta</taxon>
        <taxon>Coscinodiscophyceae</taxon>
        <taxon>Thalassiosirophycidae</taxon>
        <taxon>Thalassiosirales</taxon>
        <taxon>Thalassiosiraceae</taxon>
        <taxon>Thalassiosira</taxon>
    </lineage>
</organism>
<evidence type="ECO:0000313" key="1">
    <source>
        <dbReference type="EMBL" id="EJK47974.1"/>
    </source>
</evidence>
<name>K0R7E7_THAOC</name>
<dbReference type="Proteomes" id="UP000266841">
    <property type="component" value="Unassembled WGS sequence"/>
</dbReference>
<accession>K0R7E7</accession>